<dbReference type="InterPro" id="IPR025423">
    <property type="entry name" value="TMEM205-like"/>
</dbReference>
<evidence type="ECO:0000256" key="3">
    <source>
        <dbReference type="ARBA" id="ARBA00022989"/>
    </source>
</evidence>
<comment type="subcellular location">
    <subcellularLocation>
        <location evidence="1">Membrane</location>
    </subcellularLocation>
</comment>
<protein>
    <submittedName>
        <fullName evidence="7">DUF4149 domain-containing protein</fullName>
    </submittedName>
</protein>
<evidence type="ECO:0000256" key="5">
    <source>
        <dbReference type="SAM" id="Phobius"/>
    </source>
</evidence>
<accession>A0A974PXG2</accession>
<dbReference type="GO" id="GO:0016020">
    <property type="term" value="C:membrane"/>
    <property type="evidence" value="ECO:0007669"/>
    <property type="project" value="UniProtKB-SubCell"/>
</dbReference>
<keyword evidence="2 5" id="KW-0812">Transmembrane</keyword>
<dbReference type="Pfam" id="PF13664">
    <property type="entry name" value="DUF4149"/>
    <property type="match status" value="1"/>
</dbReference>
<organism evidence="7 8">
    <name type="scientific">Azospira restricta</name>
    <dbReference type="NCBI Taxonomy" id="404405"/>
    <lineage>
        <taxon>Bacteria</taxon>
        <taxon>Pseudomonadati</taxon>
        <taxon>Pseudomonadota</taxon>
        <taxon>Betaproteobacteria</taxon>
        <taxon>Rhodocyclales</taxon>
        <taxon>Rhodocyclaceae</taxon>
        <taxon>Azospira</taxon>
    </lineage>
</organism>
<keyword evidence="8" id="KW-1185">Reference proteome</keyword>
<dbReference type="AlphaFoldDB" id="A0A974PXG2"/>
<feature type="domain" description="TMEM205-like" evidence="6">
    <location>
        <begin position="11"/>
        <end position="108"/>
    </location>
</feature>
<dbReference type="EMBL" id="CP064781">
    <property type="protein sequence ID" value="QRJ63242.1"/>
    <property type="molecule type" value="Genomic_DNA"/>
</dbReference>
<evidence type="ECO:0000256" key="2">
    <source>
        <dbReference type="ARBA" id="ARBA00022692"/>
    </source>
</evidence>
<proteinExistence type="predicted"/>
<gene>
    <name evidence="7" type="ORF">IWH25_16055</name>
</gene>
<dbReference type="RefSeq" id="WP_203386771.1">
    <property type="nucleotide sequence ID" value="NZ_CP064781.1"/>
</dbReference>
<keyword evidence="4 5" id="KW-0472">Membrane</keyword>
<dbReference type="Proteomes" id="UP000663444">
    <property type="component" value="Chromosome"/>
</dbReference>
<evidence type="ECO:0000256" key="4">
    <source>
        <dbReference type="ARBA" id="ARBA00023136"/>
    </source>
</evidence>
<keyword evidence="3 5" id="KW-1133">Transmembrane helix</keyword>
<feature type="transmembrane region" description="Helical" evidence="5">
    <location>
        <begin position="7"/>
        <end position="28"/>
    </location>
</feature>
<feature type="transmembrane region" description="Helical" evidence="5">
    <location>
        <begin position="123"/>
        <end position="148"/>
    </location>
</feature>
<evidence type="ECO:0000313" key="8">
    <source>
        <dbReference type="Proteomes" id="UP000663444"/>
    </source>
</evidence>
<evidence type="ECO:0000259" key="6">
    <source>
        <dbReference type="Pfam" id="PF13664"/>
    </source>
</evidence>
<reference evidence="7" key="1">
    <citation type="submission" date="2020-11" db="EMBL/GenBank/DDBJ databases">
        <title>Azospira restricta DSM 18626 genome sequence.</title>
        <authorList>
            <person name="Moe W.M."/>
        </authorList>
    </citation>
    <scope>NUCLEOTIDE SEQUENCE</scope>
    <source>
        <strain evidence="7">DSM 18626</strain>
    </source>
</reference>
<sequence length="153" mass="16312">MRRLADASYLLALTLWAGALWAIGYIAAPVLFAGVGDRTLAGALAGRMFAVVGWLGLGCGTYLLLFILLRLGATALKRLVFWLVLLMALLAAAQLFGLQPLIAQLRSESVPRELAEAATRSRFATWHGVASVLYLVQSLLAVFAVLGAGRGQK</sequence>
<evidence type="ECO:0000313" key="7">
    <source>
        <dbReference type="EMBL" id="QRJ63242.1"/>
    </source>
</evidence>
<evidence type="ECO:0000256" key="1">
    <source>
        <dbReference type="ARBA" id="ARBA00004370"/>
    </source>
</evidence>
<dbReference type="KEGG" id="ares:IWH25_16055"/>
<name>A0A974PXG2_9RHOO</name>
<feature type="transmembrane region" description="Helical" evidence="5">
    <location>
        <begin position="80"/>
        <end position="103"/>
    </location>
</feature>
<feature type="transmembrane region" description="Helical" evidence="5">
    <location>
        <begin position="48"/>
        <end position="68"/>
    </location>
</feature>